<gene>
    <name evidence="1" type="primary">tusB</name>
    <name evidence="1" type="ORF">QC825_11275</name>
</gene>
<comment type="caution">
    <text evidence="1">The sequence shown here is derived from an EMBL/GenBank/DDBJ whole genome shotgun (WGS) entry which is preliminary data.</text>
</comment>
<evidence type="ECO:0000313" key="2">
    <source>
        <dbReference type="Proteomes" id="UP001269375"/>
    </source>
</evidence>
<protein>
    <submittedName>
        <fullName evidence="1">Sulfurtransferase complex subunit TusB</fullName>
    </submittedName>
</protein>
<name>A0ABU1GYM4_9GAMM</name>
<dbReference type="Pfam" id="PF04077">
    <property type="entry name" value="DsrH"/>
    <property type="match status" value="1"/>
</dbReference>
<evidence type="ECO:0000313" key="1">
    <source>
        <dbReference type="EMBL" id="MDR5896657.1"/>
    </source>
</evidence>
<dbReference type="InterPro" id="IPR007215">
    <property type="entry name" value="Sulphur_relay_TusB/DsrH"/>
</dbReference>
<reference evidence="1 2" key="1">
    <citation type="submission" date="2023-04" db="EMBL/GenBank/DDBJ databases">
        <title>A long-awaited taxogenomic arrangement of the family Halomonadaceae.</title>
        <authorList>
            <person name="De La Haba R."/>
            <person name="Chuvochina M."/>
            <person name="Wittouck S."/>
            <person name="Arahal D.R."/>
            <person name="Sanchez-Porro C."/>
            <person name="Hugenholtz P."/>
            <person name="Ventosa A."/>
        </authorList>
    </citation>
    <scope>NUCLEOTIDE SEQUENCE [LARGE SCALE GENOMIC DNA]</scope>
    <source>
        <strain evidence="1 2">DSM 22428</strain>
    </source>
</reference>
<dbReference type="EMBL" id="JARWAO010000006">
    <property type="protein sequence ID" value="MDR5896657.1"/>
    <property type="molecule type" value="Genomic_DNA"/>
</dbReference>
<keyword evidence="2" id="KW-1185">Reference proteome</keyword>
<dbReference type="SUPFAM" id="SSF75169">
    <property type="entry name" value="DsrEFH-like"/>
    <property type="match status" value="1"/>
</dbReference>
<dbReference type="PANTHER" id="PTHR37526:SF1">
    <property type="entry name" value="PROTEIN TUSB"/>
    <property type="match status" value="1"/>
</dbReference>
<dbReference type="NCBIfam" id="TIGR03011">
    <property type="entry name" value="sulf_tusB_dsrH"/>
    <property type="match status" value="1"/>
</dbReference>
<proteinExistence type="predicted"/>
<sequence>MTLHILNRSAFSSATPDDALRATVPGDALVLVEDGVYCALDARWCASLPLDVAVYALSEDLEARGLGARTDARVQTVTVDGFVELTATHSQSISWF</sequence>
<organism evidence="1 2">
    <name type="scientific">Larsenimonas suaedae</name>
    <dbReference type="NCBI Taxonomy" id="1851019"/>
    <lineage>
        <taxon>Bacteria</taxon>
        <taxon>Pseudomonadati</taxon>
        <taxon>Pseudomonadota</taxon>
        <taxon>Gammaproteobacteria</taxon>
        <taxon>Oceanospirillales</taxon>
        <taxon>Halomonadaceae</taxon>
        <taxon>Larsenimonas</taxon>
    </lineage>
</organism>
<dbReference type="RefSeq" id="WP_251590092.1">
    <property type="nucleotide sequence ID" value="NZ_JAMLJI010000001.1"/>
</dbReference>
<dbReference type="InterPro" id="IPR027396">
    <property type="entry name" value="DsrEFH-like"/>
</dbReference>
<dbReference type="Gene3D" id="3.40.1260.10">
    <property type="entry name" value="DsrEFH-like"/>
    <property type="match status" value="1"/>
</dbReference>
<dbReference type="PANTHER" id="PTHR37526">
    <property type="entry name" value="PROTEIN TUSB"/>
    <property type="match status" value="1"/>
</dbReference>
<dbReference type="Proteomes" id="UP001269375">
    <property type="component" value="Unassembled WGS sequence"/>
</dbReference>
<accession>A0ABU1GYM4</accession>